<dbReference type="PIRSF" id="PIRSF020736">
    <property type="entry name" value="MiaE"/>
    <property type="match status" value="1"/>
</dbReference>
<dbReference type="OrthoDB" id="9802518at2"/>
<protein>
    <submittedName>
        <fullName evidence="1">tRNA-(Ms[2]io[6]A)-hydroxylase</fullName>
    </submittedName>
</protein>
<keyword evidence="2" id="KW-1185">Reference proteome</keyword>
<dbReference type="AlphaFoldDB" id="A0A250JPS7"/>
<organism evidence="1 2">
    <name type="scientific">Corallococcus macrosporus DSM 14697</name>
    <dbReference type="NCBI Taxonomy" id="1189310"/>
    <lineage>
        <taxon>Bacteria</taxon>
        <taxon>Pseudomonadati</taxon>
        <taxon>Myxococcota</taxon>
        <taxon>Myxococcia</taxon>
        <taxon>Myxococcales</taxon>
        <taxon>Cystobacterineae</taxon>
        <taxon>Myxococcaceae</taxon>
        <taxon>Corallococcus</taxon>
    </lineage>
</organism>
<evidence type="ECO:0000313" key="2">
    <source>
        <dbReference type="Proteomes" id="UP000217343"/>
    </source>
</evidence>
<dbReference type="CDD" id="cd07910">
    <property type="entry name" value="MiaE"/>
    <property type="match status" value="1"/>
</dbReference>
<dbReference type="InterPro" id="IPR012347">
    <property type="entry name" value="Ferritin-like"/>
</dbReference>
<evidence type="ECO:0000313" key="1">
    <source>
        <dbReference type="EMBL" id="ATB45683.1"/>
    </source>
</evidence>
<dbReference type="PANTHER" id="PTHR42637:SF1">
    <property type="entry name" value="TRNA 2-(METHYLSULFANYL)-N(6)-ISOPENTENYLADENOSINE(37) HYDROXYLASE"/>
    <property type="match status" value="1"/>
</dbReference>
<dbReference type="Gene3D" id="1.20.1260.10">
    <property type="match status" value="1"/>
</dbReference>
<dbReference type="GO" id="GO:0006400">
    <property type="term" value="P:tRNA modification"/>
    <property type="evidence" value="ECO:0007669"/>
    <property type="project" value="InterPro"/>
</dbReference>
<dbReference type="PANTHER" id="PTHR42637">
    <property type="entry name" value="TRNA-(MS[2]IO[6]A)-HYDROXYLASE"/>
    <property type="match status" value="1"/>
</dbReference>
<dbReference type="KEGG" id="mmas:MYMAC_001268"/>
<dbReference type="SUPFAM" id="SSF47240">
    <property type="entry name" value="Ferritin-like"/>
    <property type="match status" value="1"/>
</dbReference>
<dbReference type="InterPro" id="IPR010386">
    <property type="entry name" value="tRNA-Hydrxlase_MiaE"/>
</dbReference>
<sequence>MSRPTPSRRPLSGEGPVILHAATDPRWLPLALERFDEVLVDHAHCEKKAAANALSLLQAYPDLPGLPAQMARLAREESAHLARVLDLMAARGLTLTKDAGDPYAQGLQKLIRTPAAERRTDRLLVAAVIEARSCERLSLLAEGLTDPALARFYGELAQSEDGHQSLFYRLAVTASAGDEEGVKARLEWMLEREAQVITDVGLRAAIH</sequence>
<reference evidence="1 2" key="1">
    <citation type="submission" date="2017-06" db="EMBL/GenBank/DDBJ databases">
        <title>Sequencing and comparative analysis of myxobacterial genomes.</title>
        <authorList>
            <person name="Rupp O."/>
            <person name="Goesmann A."/>
            <person name="Sogaard-Andersen L."/>
        </authorList>
    </citation>
    <scope>NUCLEOTIDE SEQUENCE [LARGE SCALE GENOMIC DNA]</scope>
    <source>
        <strain evidence="1 2">DSM 14697</strain>
    </source>
</reference>
<dbReference type="Proteomes" id="UP000217343">
    <property type="component" value="Chromosome"/>
</dbReference>
<proteinExistence type="predicted"/>
<dbReference type="Pfam" id="PF06175">
    <property type="entry name" value="MiaE"/>
    <property type="match status" value="1"/>
</dbReference>
<gene>
    <name evidence="1" type="ORF">MYMAC_001268</name>
</gene>
<dbReference type="EMBL" id="CP022203">
    <property type="protein sequence ID" value="ATB45683.1"/>
    <property type="molecule type" value="Genomic_DNA"/>
</dbReference>
<accession>A0A250JPS7</accession>
<name>A0A250JPS7_9BACT</name>
<dbReference type="GO" id="GO:0045301">
    <property type="term" value="F:tRNA 2-(methylsulfanyl)-N(6)-isopentenyladenosine(37) hydroxylase activity"/>
    <property type="evidence" value="ECO:0007669"/>
    <property type="project" value="InterPro"/>
</dbReference>
<dbReference type="RefSeq" id="WP_095957428.1">
    <property type="nucleotide sequence ID" value="NZ_CP022203.1"/>
</dbReference>
<dbReference type="InterPro" id="IPR009078">
    <property type="entry name" value="Ferritin-like_SF"/>
</dbReference>